<reference evidence="1 2" key="1">
    <citation type="journal article" date="2019" name="Extremophiles">
        <title>Biogeography of thermophiles and predominance of Thermus scotoductus in domestic water heaters.</title>
        <authorList>
            <person name="Wilpiszeski R.L."/>
            <person name="Zhang Z."/>
            <person name="House C.H."/>
        </authorList>
    </citation>
    <scope>NUCLEOTIDE SEQUENCE [LARGE SCALE GENOMIC DNA]</scope>
    <source>
        <strain evidence="1 2">17_S17</strain>
    </source>
</reference>
<protein>
    <submittedName>
        <fullName evidence="1">Uncharacterized protein</fullName>
    </submittedName>
</protein>
<proteinExistence type="predicted"/>
<dbReference type="RefSeq" id="WP_126218356.1">
    <property type="nucleotide sequence ID" value="NZ_PEMG01000066.1"/>
</dbReference>
<dbReference type="EMBL" id="PEMG01000066">
    <property type="protein sequence ID" value="RTI10871.1"/>
    <property type="molecule type" value="Genomic_DNA"/>
</dbReference>
<name>A0A430URI1_THESC</name>
<comment type="caution">
    <text evidence="1">The sequence shown here is derived from an EMBL/GenBank/DDBJ whole genome shotgun (WGS) entry which is preliminary data.</text>
</comment>
<gene>
    <name evidence="1" type="ORF">CSW30_03360</name>
</gene>
<evidence type="ECO:0000313" key="1">
    <source>
        <dbReference type="EMBL" id="RTI10871.1"/>
    </source>
</evidence>
<dbReference type="AlphaFoldDB" id="A0A430URI1"/>
<evidence type="ECO:0000313" key="2">
    <source>
        <dbReference type="Proteomes" id="UP000287173"/>
    </source>
</evidence>
<dbReference type="Proteomes" id="UP000287173">
    <property type="component" value="Unassembled WGS sequence"/>
</dbReference>
<sequence>MNLVHVPKPETQKGTPAGLVFHESLHVPWRTLHLQGHAFSAQEGVRPSDEGTRPFRPGESVRLTLGGPLFQGAIQGLPAPAEGVAWGLPEWRREAGPQGFRDVRAEEVAGYIQGAVGGKAVWGFAPTMPKRHYALPRVTAWEGILMVLQAWGFRGVVLHELDGGILYAGPPQKSPNYGGSHRVGEEVAWVRPLGPGRYHVRMAPLPSLRVLNLLWVDHPVYRGALRVEEHRLVLTPKEAYHEVIGRAG</sequence>
<accession>A0A430URI1</accession>
<organism evidence="1 2">
    <name type="scientific">Thermus scotoductus</name>
    <dbReference type="NCBI Taxonomy" id="37636"/>
    <lineage>
        <taxon>Bacteria</taxon>
        <taxon>Thermotogati</taxon>
        <taxon>Deinococcota</taxon>
        <taxon>Deinococci</taxon>
        <taxon>Thermales</taxon>
        <taxon>Thermaceae</taxon>
        <taxon>Thermus</taxon>
    </lineage>
</organism>